<proteinExistence type="predicted"/>
<gene>
    <name evidence="1" type="ORF">L484_015156</name>
</gene>
<reference evidence="2" key="1">
    <citation type="submission" date="2013-01" db="EMBL/GenBank/DDBJ databases">
        <title>Draft Genome Sequence of a Mulberry Tree, Morus notabilis C.K. Schneid.</title>
        <authorList>
            <person name="He N."/>
            <person name="Zhao S."/>
        </authorList>
    </citation>
    <scope>NUCLEOTIDE SEQUENCE</scope>
</reference>
<protein>
    <submittedName>
        <fullName evidence="1">Uncharacterized protein</fullName>
    </submittedName>
</protein>
<sequence length="71" mass="8270">MTSTYLIRSGKKLDLSRSNPAARLVETDLPRWLQASRPLLCSQVRRSRDRHWLQSVVRRGCNIIATHVWVL</sequence>
<name>W9SS10_9ROSA</name>
<evidence type="ECO:0000313" key="2">
    <source>
        <dbReference type="Proteomes" id="UP000030645"/>
    </source>
</evidence>
<dbReference type="EMBL" id="KE346013">
    <property type="protein sequence ID" value="EXC24141.1"/>
    <property type="molecule type" value="Genomic_DNA"/>
</dbReference>
<dbReference type="AlphaFoldDB" id="W9SS10"/>
<dbReference type="Proteomes" id="UP000030645">
    <property type="component" value="Unassembled WGS sequence"/>
</dbReference>
<accession>W9SS10</accession>
<organism evidence="1 2">
    <name type="scientific">Morus notabilis</name>
    <dbReference type="NCBI Taxonomy" id="981085"/>
    <lineage>
        <taxon>Eukaryota</taxon>
        <taxon>Viridiplantae</taxon>
        <taxon>Streptophyta</taxon>
        <taxon>Embryophyta</taxon>
        <taxon>Tracheophyta</taxon>
        <taxon>Spermatophyta</taxon>
        <taxon>Magnoliopsida</taxon>
        <taxon>eudicotyledons</taxon>
        <taxon>Gunneridae</taxon>
        <taxon>Pentapetalae</taxon>
        <taxon>rosids</taxon>
        <taxon>fabids</taxon>
        <taxon>Rosales</taxon>
        <taxon>Moraceae</taxon>
        <taxon>Moreae</taxon>
        <taxon>Morus</taxon>
    </lineage>
</organism>
<keyword evidence="2" id="KW-1185">Reference proteome</keyword>
<evidence type="ECO:0000313" key="1">
    <source>
        <dbReference type="EMBL" id="EXC24141.1"/>
    </source>
</evidence>